<feature type="domain" description="DHHA1" evidence="2">
    <location>
        <begin position="245"/>
        <end position="322"/>
    </location>
</feature>
<proteinExistence type="predicted"/>
<reference evidence="3 4" key="1">
    <citation type="journal article" date="2017" name="ISME J.">
        <title>Energy and carbon metabolisms in a deep terrestrial subsurface fluid microbial community.</title>
        <authorList>
            <person name="Momper L."/>
            <person name="Jungbluth S.P."/>
            <person name="Lee M.D."/>
            <person name="Amend J.P."/>
        </authorList>
    </citation>
    <scope>NUCLEOTIDE SEQUENCE [LARGE SCALE GENOMIC DNA]</scope>
    <source>
        <strain evidence="3">SURF_26</strain>
    </source>
</reference>
<name>A0A3A4R977_9BACT</name>
<dbReference type="SUPFAM" id="SSF64182">
    <property type="entry name" value="DHH phosphoesterases"/>
    <property type="match status" value="1"/>
</dbReference>
<dbReference type="Gene3D" id="3.10.310.30">
    <property type="match status" value="1"/>
</dbReference>
<dbReference type="EMBL" id="QZJZ01000018">
    <property type="protein sequence ID" value="RJP60986.1"/>
    <property type="molecule type" value="Genomic_DNA"/>
</dbReference>
<evidence type="ECO:0000259" key="1">
    <source>
        <dbReference type="Pfam" id="PF01368"/>
    </source>
</evidence>
<dbReference type="Pfam" id="PF02272">
    <property type="entry name" value="DHHA1"/>
    <property type="match status" value="1"/>
</dbReference>
<dbReference type="Gene3D" id="3.90.1640.10">
    <property type="entry name" value="inorganic pyrophosphatase (n-terminal core)"/>
    <property type="match status" value="1"/>
</dbReference>
<gene>
    <name evidence="3" type="ORF">C4541_03025</name>
</gene>
<sequence length="326" mass="35603">MLWQRFYEAIKNKKSFLISAHLGLEGDAVGSSVALSAFLRSLGKQTILLNDDPIPDNLLFLTANDTVLQSTDSLVHDAIAAAEACFVVDVSNWNHMGKTGKLIESSGKPIYCIDHHQCSEPIGDIAHIDPSACSAGILIYDLIRSYDSASVSKEIAQAVYTAIITDTGNFRFSNTNAAAFTICADLMNQGINHSAICNEVYENNPVSRFRLMHETLGTLKLSDDGRIVWVIITQDMLAKTHSTIKEAEGFVDMLRTIKGVELSILFRQLSPDTTKATFRSKEYIDVQQLASHFNGGGHKRAAGATIHAPVDKAVEQVLSTAKTMAR</sequence>
<protein>
    <submittedName>
        <fullName evidence="3">Bifunctional oligoribonuclease/PAP phosphatase NrnA</fullName>
    </submittedName>
</protein>
<dbReference type="Proteomes" id="UP000266426">
    <property type="component" value="Unassembled WGS sequence"/>
</dbReference>
<dbReference type="InterPro" id="IPR003156">
    <property type="entry name" value="DHHA1_dom"/>
</dbReference>
<evidence type="ECO:0000313" key="3">
    <source>
        <dbReference type="EMBL" id="RJP60986.1"/>
    </source>
</evidence>
<dbReference type="InterPro" id="IPR038763">
    <property type="entry name" value="DHH_sf"/>
</dbReference>
<evidence type="ECO:0000259" key="2">
    <source>
        <dbReference type="Pfam" id="PF02272"/>
    </source>
</evidence>
<dbReference type="AlphaFoldDB" id="A0A3A4R977"/>
<accession>A0A3A4R977</accession>
<feature type="domain" description="DDH" evidence="1">
    <location>
        <begin position="17"/>
        <end position="163"/>
    </location>
</feature>
<dbReference type="InterPro" id="IPR001667">
    <property type="entry name" value="DDH_dom"/>
</dbReference>
<evidence type="ECO:0000313" key="4">
    <source>
        <dbReference type="Proteomes" id="UP000266426"/>
    </source>
</evidence>
<dbReference type="PANTHER" id="PTHR47618">
    <property type="entry name" value="BIFUNCTIONAL OLIGORIBONUCLEASE AND PAP PHOSPHATASE NRNA"/>
    <property type="match status" value="1"/>
</dbReference>
<dbReference type="GO" id="GO:0003676">
    <property type="term" value="F:nucleic acid binding"/>
    <property type="evidence" value="ECO:0007669"/>
    <property type="project" value="InterPro"/>
</dbReference>
<dbReference type="InterPro" id="IPR051319">
    <property type="entry name" value="Oligoribo/pAp-PDE_c-di-AMP_PDE"/>
</dbReference>
<dbReference type="Pfam" id="PF01368">
    <property type="entry name" value="DHH"/>
    <property type="match status" value="1"/>
</dbReference>
<comment type="caution">
    <text evidence="3">The sequence shown here is derived from an EMBL/GenBank/DDBJ whole genome shotgun (WGS) entry which is preliminary data.</text>
</comment>
<dbReference type="PANTHER" id="PTHR47618:SF1">
    <property type="entry name" value="BIFUNCTIONAL OLIGORIBONUCLEASE AND PAP PHOSPHATASE NRNA"/>
    <property type="match status" value="1"/>
</dbReference>
<organism evidence="3 4">
    <name type="scientific">Candidatus Auribacter fodinae</name>
    <dbReference type="NCBI Taxonomy" id="2093366"/>
    <lineage>
        <taxon>Bacteria</taxon>
        <taxon>Pseudomonadati</taxon>
        <taxon>Candidatus Auribacterota</taxon>
        <taxon>Candidatus Auribacteria</taxon>
        <taxon>Candidatus Auribacterales</taxon>
        <taxon>Candidatus Auribacteraceae</taxon>
        <taxon>Candidatus Auribacter</taxon>
    </lineage>
</organism>